<feature type="domain" description="HTH cro/C1-type" evidence="2">
    <location>
        <begin position="9"/>
        <end position="64"/>
    </location>
</feature>
<gene>
    <name evidence="3" type="ORF">ACFFIA_03680</name>
</gene>
<dbReference type="SMART" id="SM00530">
    <property type="entry name" value="HTH_XRE"/>
    <property type="match status" value="1"/>
</dbReference>
<dbReference type="Proteomes" id="UP001589867">
    <property type="component" value="Unassembled WGS sequence"/>
</dbReference>
<dbReference type="PROSITE" id="PS50943">
    <property type="entry name" value="HTH_CROC1"/>
    <property type="match status" value="1"/>
</dbReference>
<organism evidence="3 4">
    <name type="scientific">Phytohabitans kaempferiae</name>
    <dbReference type="NCBI Taxonomy" id="1620943"/>
    <lineage>
        <taxon>Bacteria</taxon>
        <taxon>Bacillati</taxon>
        <taxon>Actinomycetota</taxon>
        <taxon>Actinomycetes</taxon>
        <taxon>Micromonosporales</taxon>
        <taxon>Micromonosporaceae</taxon>
    </lineage>
</organism>
<comment type="caution">
    <text evidence="3">The sequence shown here is derived from an EMBL/GenBank/DDBJ whole genome shotgun (WGS) entry which is preliminary data.</text>
</comment>
<dbReference type="InterPro" id="IPR001387">
    <property type="entry name" value="Cro/C1-type_HTH"/>
</dbReference>
<dbReference type="InterPro" id="IPR050807">
    <property type="entry name" value="TransReg_Diox_bact_type"/>
</dbReference>
<dbReference type="SUPFAM" id="SSF47413">
    <property type="entry name" value="lambda repressor-like DNA-binding domains"/>
    <property type="match status" value="1"/>
</dbReference>
<evidence type="ECO:0000259" key="2">
    <source>
        <dbReference type="PROSITE" id="PS50943"/>
    </source>
</evidence>
<name>A0ABV6LWF7_9ACTN</name>
<evidence type="ECO:0000256" key="1">
    <source>
        <dbReference type="ARBA" id="ARBA00023125"/>
    </source>
</evidence>
<accession>A0ABV6LWF7</accession>
<dbReference type="InterPro" id="IPR010982">
    <property type="entry name" value="Lambda_DNA-bd_dom_sf"/>
</dbReference>
<dbReference type="PANTHER" id="PTHR46797">
    <property type="entry name" value="HTH-TYPE TRANSCRIPTIONAL REGULATOR"/>
    <property type="match status" value="1"/>
</dbReference>
<dbReference type="RefSeq" id="WP_377245202.1">
    <property type="nucleotide sequence ID" value="NZ_JBHLUH010000004.1"/>
</dbReference>
<protein>
    <submittedName>
        <fullName evidence="3">Helix-turn-helix domain-containing protein</fullName>
    </submittedName>
</protein>
<sequence length="403" mass="43466">MSGSVGERIAAYRRRRGLSQTALAGLVGRSESWLSQVERGIRSVDRLSVLLDMAKVLRVEVEALTGVPWQYAPDGGSVAGGLGGVRRFFTQYDSLFPAEPVQRIDVAVVRSDVVRAHAAYQAARYEEVIGGLPELLGAADVLHRSARSDVRRDALLEYVSAYLVASKLLTKMGASDLALLAADRCATAAVDAESLAARGTAAYQVVCALLRSDRPEDAESLAVRMAEEVQQHARQDAPTLVSVAGALWLIAAVIASRRTDRIEALRRLDLADGLADLLGHDANHAWTAFGPTNVAIHRVSVAAELGDPAEALRLAAPVEPDRLPAGLSSRRAQIHLDLAWAHAQRKRDADALLQLLEAEHLAPEAVRYNVIIRELVREMLGRHKRGVKSSALHSLAVRAGVLD</sequence>
<dbReference type="PANTHER" id="PTHR46797:SF1">
    <property type="entry name" value="METHYLPHOSPHONATE SYNTHASE"/>
    <property type="match status" value="1"/>
</dbReference>
<keyword evidence="4" id="KW-1185">Reference proteome</keyword>
<evidence type="ECO:0000313" key="3">
    <source>
        <dbReference type="EMBL" id="MFC0526752.1"/>
    </source>
</evidence>
<dbReference type="EMBL" id="JBHLUH010000004">
    <property type="protein sequence ID" value="MFC0526752.1"/>
    <property type="molecule type" value="Genomic_DNA"/>
</dbReference>
<dbReference type="CDD" id="cd00093">
    <property type="entry name" value="HTH_XRE"/>
    <property type="match status" value="1"/>
</dbReference>
<reference evidence="3 4" key="1">
    <citation type="submission" date="2024-09" db="EMBL/GenBank/DDBJ databases">
        <authorList>
            <person name="Sun Q."/>
            <person name="Mori K."/>
        </authorList>
    </citation>
    <scope>NUCLEOTIDE SEQUENCE [LARGE SCALE GENOMIC DNA]</scope>
    <source>
        <strain evidence="3 4">TBRC 3947</strain>
    </source>
</reference>
<proteinExistence type="predicted"/>
<dbReference type="Gene3D" id="1.10.260.40">
    <property type="entry name" value="lambda repressor-like DNA-binding domains"/>
    <property type="match status" value="1"/>
</dbReference>
<dbReference type="Pfam" id="PF13560">
    <property type="entry name" value="HTH_31"/>
    <property type="match status" value="1"/>
</dbReference>
<keyword evidence="1" id="KW-0238">DNA-binding</keyword>
<evidence type="ECO:0000313" key="4">
    <source>
        <dbReference type="Proteomes" id="UP001589867"/>
    </source>
</evidence>